<keyword evidence="2" id="KW-1185">Reference proteome</keyword>
<dbReference type="RefSeq" id="WP_036836188.1">
    <property type="nucleotide sequence ID" value="NZ_AVPG01000036.1"/>
</dbReference>
<comment type="caution">
    <text evidence="1">The sequence shown here is derived from an EMBL/GenBank/DDBJ whole genome shotgun (WGS) entry which is preliminary data.</text>
</comment>
<dbReference type="SUPFAM" id="SSF46689">
    <property type="entry name" value="Homeodomain-like"/>
    <property type="match status" value="1"/>
</dbReference>
<dbReference type="eggNOG" id="COG2963">
    <property type="taxonomic scope" value="Bacteria"/>
</dbReference>
<dbReference type="GO" id="GO:0004803">
    <property type="term" value="F:transposase activity"/>
    <property type="evidence" value="ECO:0007669"/>
    <property type="project" value="InterPro"/>
</dbReference>
<proteinExistence type="predicted"/>
<protein>
    <submittedName>
        <fullName evidence="1">Transposase IS3</fullName>
    </submittedName>
</protein>
<dbReference type="OrthoDB" id="9781005at2"/>
<dbReference type="Pfam" id="PF01527">
    <property type="entry name" value="HTH_Tnp_1"/>
    <property type="match status" value="1"/>
</dbReference>
<name>A0A0A5G0D4_9BACI</name>
<dbReference type="InterPro" id="IPR002514">
    <property type="entry name" value="Transposase_8"/>
</dbReference>
<accession>A0A0A5G0D4</accession>
<evidence type="ECO:0000313" key="1">
    <source>
        <dbReference type="EMBL" id="KGX84553.1"/>
    </source>
</evidence>
<dbReference type="EMBL" id="AVPG01000036">
    <property type="protein sequence ID" value="KGX84553.1"/>
    <property type="molecule type" value="Genomic_DNA"/>
</dbReference>
<sequence length="72" mass="8159">MSNQSNGKRYNDDFKKMVVDLYHSGSSVKDLSSEYGVSDVTIYKWIKDLNPIEGTDGKEITLKDVDAIQKEN</sequence>
<feature type="non-terminal residue" evidence="1">
    <location>
        <position position="72"/>
    </location>
</feature>
<dbReference type="InterPro" id="IPR009057">
    <property type="entry name" value="Homeodomain-like_sf"/>
</dbReference>
<evidence type="ECO:0000313" key="2">
    <source>
        <dbReference type="Proteomes" id="UP000030401"/>
    </source>
</evidence>
<gene>
    <name evidence="1" type="ORF">N784_13195</name>
</gene>
<organism evidence="1 2">
    <name type="scientific">Pontibacillus litoralis JSM 072002</name>
    <dbReference type="NCBI Taxonomy" id="1385512"/>
    <lineage>
        <taxon>Bacteria</taxon>
        <taxon>Bacillati</taxon>
        <taxon>Bacillota</taxon>
        <taxon>Bacilli</taxon>
        <taxon>Bacillales</taxon>
        <taxon>Bacillaceae</taxon>
        <taxon>Pontibacillus</taxon>
    </lineage>
</organism>
<dbReference type="GO" id="GO:0006313">
    <property type="term" value="P:DNA transposition"/>
    <property type="evidence" value="ECO:0007669"/>
    <property type="project" value="InterPro"/>
</dbReference>
<dbReference type="STRING" id="1385512.N784_13195"/>
<dbReference type="Gene3D" id="1.10.10.60">
    <property type="entry name" value="Homeodomain-like"/>
    <property type="match status" value="1"/>
</dbReference>
<reference evidence="1 2" key="1">
    <citation type="submission" date="2013-08" db="EMBL/GenBank/DDBJ databases">
        <authorList>
            <person name="Huang J."/>
            <person name="Wang G."/>
        </authorList>
    </citation>
    <scope>NUCLEOTIDE SEQUENCE [LARGE SCALE GENOMIC DNA]</scope>
    <source>
        <strain evidence="1 2">JSM 072002</strain>
    </source>
</reference>
<dbReference type="AlphaFoldDB" id="A0A0A5G0D4"/>
<dbReference type="GO" id="GO:0003677">
    <property type="term" value="F:DNA binding"/>
    <property type="evidence" value="ECO:0007669"/>
    <property type="project" value="InterPro"/>
</dbReference>
<dbReference type="Proteomes" id="UP000030401">
    <property type="component" value="Unassembled WGS sequence"/>
</dbReference>